<dbReference type="PRINTS" id="PR00301">
    <property type="entry name" value="HEATSHOCK70"/>
</dbReference>
<dbReference type="EMBL" id="JAKGSI010000005">
    <property type="protein sequence ID" value="MCF4007514.1"/>
    <property type="molecule type" value="Genomic_DNA"/>
</dbReference>
<evidence type="ECO:0000313" key="8">
    <source>
        <dbReference type="Proteomes" id="UP001139336"/>
    </source>
</evidence>
<evidence type="ECO:0000256" key="4">
    <source>
        <dbReference type="ARBA" id="ARBA00023016"/>
    </source>
</evidence>
<keyword evidence="8" id="KW-1185">Reference proteome</keyword>
<sequence length="505" mass="54865">MRFGIDFGTTRTVIAAVDRGNYPVLNVANHRGDPEEYIPSVVALDGSGQLRAGWEALGCEPARLVRSFKRLLSSGQVTAETPVDMGEETRPLAEVLGVFAEAIAQSIRRYQRQHGDDSAPEAVVGVPAHAPSAQRLLTMDALTRAGITVLALVNEPSAAAFEYTHRHASTLNSKRRSIIVYDLGGGTFDVSLLRIDGHRHDVLASRGIARLGGDDFDEVLASIALRHAQREEDAFGRRARCRLLDEVRSAKEAVKPQSRRIVVELGEEDIIIPVEEFYEGIRPLVEETLRTMEPLVGAENSLVDTDIAGVYLVGGATALPLVPRMVRERCGRRVHRSPLPTASTAVGLAIAADPSAEFFLTDRRSRGIGVFREMDAGQAVSFDPLLAPGAVQGGTHITRRYRAAHNIGWFRFVEYTDMDAAFTPGDVATLAEVVVPFDPALRGADAQLSEEELRALPVTRTDEGPLVEETLSIDSDGIAEIRIELPEDGWSMSVSTGSGRVQAHR</sequence>
<evidence type="ECO:0000313" key="7">
    <source>
        <dbReference type="EMBL" id="MCF4007514.1"/>
    </source>
</evidence>
<dbReference type="Pfam" id="PF00012">
    <property type="entry name" value="HSP70"/>
    <property type="match status" value="1"/>
</dbReference>
<gene>
    <name evidence="7" type="ORF">L1O03_10095</name>
</gene>
<dbReference type="Gene3D" id="3.30.420.40">
    <property type="match status" value="2"/>
</dbReference>
<keyword evidence="3 6" id="KW-0067">ATP-binding</keyword>
<dbReference type="InterPro" id="IPR018181">
    <property type="entry name" value="Heat_shock_70_CS"/>
</dbReference>
<name>A0A9X1QU10_9CORY</name>
<dbReference type="InterPro" id="IPR043129">
    <property type="entry name" value="ATPase_NBD"/>
</dbReference>
<protein>
    <submittedName>
        <fullName evidence="7">Hsp70 family protein</fullName>
    </submittedName>
</protein>
<dbReference type="AlphaFoldDB" id="A0A9X1QU10"/>
<dbReference type="GO" id="GO:0005524">
    <property type="term" value="F:ATP binding"/>
    <property type="evidence" value="ECO:0007669"/>
    <property type="project" value="UniProtKB-KW"/>
</dbReference>
<proteinExistence type="inferred from homology"/>
<dbReference type="PROSITE" id="PS01036">
    <property type="entry name" value="HSP70_3"/>
    <property type="match status" value="1"/>
</dbReference>
<dbReference type="SUPFAM" id="SSF53067">
    <property type="entry name" value="Actin-like ATPase domain"/>
    <property type="match status" value="2"/>
</dbReference>
<dbReference type="RefSeq" id="WP_236119650.1">
    <property type="nucleotide sequence ID" value="NZ_JAKGSI010000005.1"/>
</dbReference>
<comment type="similarity">
    <text evidence="1 6">Belongs to the heat shock protein 70 family.</text>
</comment>
<dbReference type="PANTHER" id="PTHR19375">
    <property type="entry name" value="HEAT SHOCK PROTEIN 70KDA"/>
    <property type="match status" value="1"/>
</dbReference>
<comment type="caution">
    <text evidence="7">The sequence shown here is derived from an EMBL/GenBank/DDBJ whole genome shotgun (WGS) entry which is preliminary data.</text>
</comment>
<keyword evidence="5" id="KW-0143">Chaperone</keyword>
<evidence type="ECO:0000256" key="2">
    <source>
        <dbReference type="ARBA" id="ARBA00022741"/>
    </source>
</evidence>
<accession>A0A9X1QU10</accession>
<keyword evidence="4" id="KW-0346">Stress response</keyword>
<evidence type="ECO:0000256" key="3">
    <source>
        <dbReference type="ARBA" id="ARBA00022840"/>
    </source>
</evidence>
<dbReference type="GO" id="GO:0140662">
    <property type="term" value="F:ATP-dependent protein folding chaperone"/>
    <property type="evidence" value="ECO:0007669"/>
    <property type="project" value="InterPro"/>
</dbReference>
<dbReference type="InterPro" id="IPR013126">
    <property type="entry name" value="Hsp_70_fam"/>
</dbReference>
<reference evidence="7" key="1">
    <citation type="submission" date="2022-01" db="EMBL/GenBank/DDBJ databases">
        <title>Corynebacterium sp. nov isolated from isolated from the feces of the greater white-fronted geese (Anser albifrons) at Poyang Lake, PR China.</title>
        <authorList>
            <person name="Liu Q."/>
        </authorList>
    </citation>
    <scope>NUCLEOTIDE SEQUENCE</scope>
    <source>
        <strain evidence="7">JCM 32435</strain>
    </source>
</reference>
<dbReference type="Gene3D" id="3.90.640.10">
    <property type="entry name" value="Actin, Chain A, domain 4"/>
    <property type="match status" value="1"/>
</dbReference>
<dbReference type="Proteomes" id="UP001139336">
    <property type="component" value="Unassembled WGS sequence"/>
</dbReference>
<evidence type="ECO:0000256" key="5">
    <source>
        <dbReference type="ARBA" id="ARBA00023186"/>
    </source>
</evidence>
<evidence type="ECO:0000256" key="1">
    <source>
        <dbReference type="ARBA" id="ARBA00007381"/>
    </source>
</evidence>
<organism evidence="7 8">
    <name type="scientific">Corynebacterium uropygiale</name>
    <dbReference type="NCBI Taxonomy" id="1775911"/>
    <lineage>
        <taxon>Bacteria</taxon>
        <taxon>Bacillati</taxon>
        <taxon>Actinomycetota</taxon>
        <taxon>Actinomycetes</taxon>
        <taxon>Mycobacteriales</taxon>
        <taxon>Corynebacteriaceae</taxon>
        <taxon>Corynebacterium</taxon>
    </lineage>
</organism>
<dbReference type="PROSITE" id="PS00329">
    <property type="entry name" value="HSP70_2"/>
    <property type="match status" value="1"/>
</dbReference>
<keyword evidence="2 6" id="KW-0547">Nucleotide-binding</keyword>
<evidence type="ECO:0000256" key="6">
    <source>
        <dbReference type="RuleBase" id="RU003322"/>
    </source>
</evidence>